<dbReference type="AlphaFoldDB" id="A0AAV4WGN8"/>
<evidence type="ECO:0000256" key="5">
    <source>
        <dbReference type="SAM" id="Coils"/>
    </source>
</evidence>
<dbReference type="Pfam" id="PF08687">
    <property type="entry name" value="ASD2"/>
    <property type="match status" value="1"/>
</dbReference>
<dbReference type="GO" id="GO:0007015">
    <property type="term" value="P:actin filament organization"/>
    <property type="evidence" value="ECO:0007669"/>
    <property type="project" value="TreeGrafter"/>
</dbReference>
<dbReference type="InterPro" id="IPR036034">
    <property type="entry name" value="PDZ_sf"/>
</dbReference>
<accession>A0AAV4WGN8</accession>
<name>A0AAV4WGN8_9ARAC</name>
<dbReference type="PROSITE" id="PS50106">
    <property type="entry name" value="PDZ"/>
    <property type="match status" value="1"/>
</dbReference>
<dbReference type="SUPFAM" id="SSF50156">
    <property type="entry name" value="PDZ domain-like"/>
    <property type="match status" value="1"/>
</dbReference>
<dbReference type="GO" id="GO:0005912">
    <property type="term" value="C:adherens junction"/>
    <property type="evidence" value="ECO:0007669"/>
    <property type="project" value="TreeGrafter"/>
</dbReference>
<feature type="domain" description="ASD2" evidence="7">
    <location>
        <begin position="636"/>
        <end position="908"/>
    </location>
</feature>
<dbReference type="PANTHER" id="PTHR15012">
    <property type="entry name" value="APICAL PROTEIN/SHROOM-RELATED"/>
    <property type="match status" value="1"/>
</dbReference>
<dbReference type="InterPro" id="IPR001478">
    <property type="entry name" value="PDZ"/>
</dbReference>
<organism evidence="8 9">
    <name type="scientific">Caerostris darwini</name>
    <dbReference type="NCBI Taxonomy" id="1538125"/>
    <lineage>
        <taxon>Eukaryota</taxon>
        <taxon>Metazoa</taxon>
        <taxon>Ecdysozoa</taxon>
        <taxon>Arthropoda</taxon>
        <taxon>Chelicerata</taxon>
        <taxon>Arachnida</taxon>
        <taxon>Araneae</taxon>
        <taxon>Araneomorphae</taxon>
        <taxon>Entelegynae</taxon>
        <taxon>Araneoidea</taxon>
        <taxon>Araneidae</taxon>
        <taxon>Caerostris</taxon>
    </lineage>
</organism>
<dbReference type="GO" id="GO:0016324">
    <property type="term" value="C:apical plasma membrane"/>
    <property type="evidence" value="ECO:0007669"/>
    <property type="project" value="TreeGrafter"/>
</dbReference>
<dbReference type="PROSITE" id="PS51307">
    <property type="entry name" value="ASD2"/>
    <property type="match status" value="1"/>
</dbReference>
<evidence type="ECO:0000313" key="9">
    <source>
        <dbReference type="Proteomes" id="UP001054837"/>
    </source>
</evidence>
<dbReference type="SMART" id="SM00228">
    <property type="entry name" value="PDZ"/>
    <property type="match status" value="1"/>
</dbReference>
<comment type="similarity">
    <text evidence="2">Belongs to the shroom family.</text>
</comment>
<dbReference type="GO" id="GO:0043296">
    <property type="term" value="C:apical junction complex"/>
    <property type="evidence" value="ECO:0007669"/>
    <property type="project" value="TreeGrafter"/>
</dbReference>
<keyword evidence="3" id="KW-0963">Cytoplasm</keyword>
<sequence length="908" mass="103209">MTEKVGKIEIVIKGGKPWGFNLQTKDENRSIVIVNEIIQGGKADQQGELKKGDHVIKINGIQCLSLADAVQLIESAFRTLTIVVWRTSNFLSKNKSKDYVNIVPQFDEVPYNSNSSYDNPSYSSVYENVQVTFQNQKPRSKQFSPLQNTNNSSDKSIFTNSRKAYINSAIVQPEKIDLKNNIRPSNLCINKTFSNESERKASISHNLETKFYSKIPSEVQHCNNVQQIPAVDHISDLTCNKSVNLCEVSSQHHVPSLPIQKNVFVANSDFNRHSSKNLLTANKFSMESNCCMYPNCHNKFMNCKIHSPPERDTANPVRQQFRNNTSDYENIEFFSHSNFVQNHDSLNTQQNGNAPELNSLSSCMADSKILEAEKNVPFKFCDSPLSQSSSHSMIISEEPLSYHIPDSITSSYNNSVEKNRSLYRSQILNFDDSQKTNVLDDSPSLSSETVTSSNIFHNTAVNGLLNHASYESQENYVTGDTFYSFCSRSSLNEDALTYVNNATFVKEKDLFVDASNNALCMISKEATVVKLISARQEQTYTDEDEELKEIEKNRNSNTMFFEPVNESPPLPSPPLETEAEILPSNEPLPSPPSFVSEPDMYQKEENGNEFVEAIYANLEMLKIQCSVVNSSSQTNSTPKKNSVEYCKKSCDNAADFSFMKKTSHQVQPVDSKPQDISFIERILQSQEEKFFRKVFNLPFNSAYFTTSVPKAKLLTRYTSKLHSKNPTGIKELSCEKEELMSSIKKKLDILLEEKAALQEELKQNDELGNKLSVKLRKTAQQNEWKKFSNHVEELEKISNLLLSLSGRLARTKNALLFLSSDASSEEKGLLESKYKRLSQQYEEALHLQKNINNRNHQVLFYLQKYLSKDELADYNHFIKMKVKLLVDYKELIEKIKLGEEQLKALTSS</sequence>
<evidence type="ECO:0000256" key="2">
    <source>
        <dbReference type="ARBA" id="ARBA00006469"/>
    </source>
</evidence>
<proteinExistence type="inferred from homology"/>
<keyword evidence="5" id="KW-0175">Coiled coil</keyword>
<dbReference type="Gene3D" id="2.30.42.10">
    <property type="match status" value="1"/>
</dbReference>
<evidence type="ECO:0000256" key="1">
    <source>
        <dbReference type="ARBA" id="ARBA00004245"/>
    </source>
</evidence>
<evidence type="ECO:0000259" key="7">
    <source>
        <dbReference type="PROSITE" id="PS51307"/>
    </source>
</evidence>
<comment type="subcellular location">
    <subcellularLocation>
        <location evidence="1">Cytoplasm</location>
        <location evidence="1">Cytoskeleton</location>
    </subcellularLocation>
</comment>
<evidence type="ECO:0000256" key="3">
    <source>
        <dbReference type="ARBA" id="ARBA00022490"/>
    </source>
</evidence>
<dbReference type="InterPro" id="IPR027685">
    <property type="entry name" value="Shroom_fam"/>
</dbReference>
<keyword evidence="4" id="KW-0206">Cytoskeleton</keyword>
<gene>
    <name evidence="8" type="primary">shroom3</name>
    <name evidence="8" type="ORF">CDAR_81701</name>
</gene>
<protein>
    <submittedName>
        <fullName evidence="8">Protein Shroom3</fullName>
    </submittedName>
</protein>
<feature type="coiled-coil region" evidence="5">
    <location>
        <begin position="740"/>
        <end position="770"/>
    </location>
</feature>
<dbReference type="InterPro" id="IPR014799">
    <property type="entry name" value="ASD2_dom"/>
</dbReference>
<dbReference type="EMBL" id="BPLQ01014663">
    <property type="protein sequence ID" value="GIY81701.1"/>
    <property type="molecule type" value="Genomic_DNA"/>
</dbReference>
<dbReference type="GO" id="GO:0030864">
    <property type="term" value="C:cortical actin cytoskeleton"/>
    <property type="evidence" value="ECO:0007669"/>
    <property type="project" value="TreeGrafter"/>
</dbReference>
<dbReference type="PANTHER" id="PTHR15012:SF32">
    <property type="entry name" value="PROTEIN SHROOM"/>
    <property type="match status" value="1"/>
</dbReference>
<dbReference type="Gene3D" id="6.10.250.3120">
    <property type="match status" value="1"/>
</dbReference>
<dbReference type="Proteomes" id="UP001054837">
    <property type="component" value="Unassembled WGS sequence"/>
</dbReference>
<keyword evidence="9" id="KW-1185">Reference proteome</keyword>
<evidence type="ECO:0000313" key="8">
    <source>
        <dbReference type="EMBL" id="GIY81701.1"/>
    </source>
</evidence>
<evidence type="ECO:0000256" key="4">
    <source>
        <dbReference type="ARBA" id="ARBA00023212"/>
    </source>
</evidence>
<comment type="caution">
    <text evidence="8">The sequence shown here is derived from an EMBL/GenBank/DDBJ whole genome shotgun (WGS) entry which is preliminary data.</text>
</comment>
<dbReference type="Pfam" id="PF00595">
    <property type="entry name" value="PDZ"/>
    <property type="match status" value="1"/>
</dbReference>
<feature type="domain" description="PDZ" evidence="6">
    <location>
        <begin position="7"/>
        <end position="88"/>
    </location>
</feature>
<evidence type="ECO:0000259" key="6">
    <source>
        <dbReference type="PROSITE" id="PS50106"/>
    </source>
</evidence>
<dbReference type="GO" id="GO:0051015">
    <property type="term" value="F:actin filament binding"/>
    <property type="evidence" value="ECO:0007669"/>
    <property type="project" value="InterPro"/>
</dbReference>
<reference evidence="8 9" key="1">
    <citation type="submission" date="2021-06" db="EMBL/GenBank/DDBJ databases">
        <title>Caerostris darwini draft genome.</title>
        <authorList>
            <person name="Kono N."/>
            <person name="Arakawa K."/>
        </authorList>
    </citation>
    <scope>NUCLEOTIDE SEQUENCE [LARGE SCALE GENOMIC DNA]</scope>
</reference>